<dbReference type="PANTHER" id="PTHR43157:SF31">
    <property type="entry name" value="PHOSPHATIDYLINOSITOL-GLYCAN BIOSYNTHESIS CLASS F PROTEIN"/>
    <property type="match status" value="1"/>
</dbReference>
<dbReference type="InParanoid" id="A0A286UCI2"/>
<sequence>MGFDPDKVLKDVDLSKKVILITGATSGIGFETARVLYHRGAKVYIAARNTEKANNCIQRIENEKVKHSQGQEHGKVLFHHLELADPALAKKSAEEFFKKEDRLDVLINNAATIVEDRKLGPNGVQDVMLVNLFSPFVFTSILLPLLKKTSSEPGSDVRIVNVSSRAHRDSPSNARFKSKEDFNIDFGTSFMGLLKSYSLSKLAQIYWTRELARRLSEEGSSIIALTLHPGVIYTENTSATADRFPFPLSSLLRTFSKVTFSSVQDGAGTPIIAAVSPSIRVEKDKYQGAYLEPMGKLAKASSLAQDDERAKELWDTTESLLKEWNIL</sequence>
<proteinExistence type="inferred from homology"/>
<reference evidence="3 4" key="1">
    <citation type="journal article" date="2017" name="Mol. Ecol.">
        <title>Comparative and population genomic landscape of Phellinus noxius: A hypervariable fungus causing root rot in trees.</title>
        <authorList>
            <person name="Chung C.L."/>
            <person name="Lee T.J."/>
            <person name="Akiba M."/>
            <person name="Lee H.H."/>
            <person name="Kuo T.H."/>
            <person name="Liu D."/>
            <person name="Ke H.M."/>
            <person name="Yokoi T."/>
            <person name="Roa M.B."/>
            <person name="Lu M.J."/>
            <person name="Chang Y.Y."/>
            <person name="Ann P.J."/>
            <person name="Tsai J.N."/>
            <person name="Chen C.Y."/>
            <person name="Tzean S.S."/>
            <person name="Ota Y."/>
            <person name="Hattori T."/>
            <person name="Sahashi N."/>
            <person name="Liou R.F."/>
            <person name="Kikuchi T."/>
            <person name="Tsai I.J."/>
        </authorList>
    </citation>
    <scope>NUCLEOTIDE SEQUENCE [LARGE SCALE GENOMIC DNA]</scope>
    <source>
        <strain evidence="3 4">FFPRI411160</strain>
    </source>
</reference>
<protein>
    <submittedName>
        <fullName evidence="3">NAD-binding protein</fullName>
    </submittedName>
</protein>
<evidence type="ECO:0000256" key="1">
    <source>
        <dbReference type="ARBA" id="ARBA00023002"/>
    </source>
</evidence>
<name>A0A286UCI2_9AGAM</name>
<dbReference type="EMBL" id="NBII01000007">
    <property type="protein sequence ID" value="PAV17300.1"/>
    <property type="molecule type" value="Genomic_DNA"/>
</dbReference>
<dbReference type="GO" id="GO:0016491">
    <property type="term" value="F:oxidoreductase activity"/>
    <property type="evidence" value="ECO:0007669"/>
    <property type="project" value="UniProtKB-KW"/>
</dbReference>
<keyword evidence="4" id="KW-1185">Reference proteome</keyword>
<keyword evidence="1" id="KW-0560">Oxidoreductase</keyword>
<dbReference type="OrthoDB" id="191139at2759"/>
<dbReference type="PRINTS" id="PR00080">
    <property type="entry name" value="SDRFAMILY"/>
</dbReference>
<dbReference type="STRING" id="2282107.A0A286UCI2"/>
<accession>A0A286UCI2</accession>
<dbReference type="AlphaFoldDB" id="A0A286UCI2"/>
<evidence type="ECO:0000313" key="4">
    <source>
        <dbReference type="Proteomes" id="UP000217199"/>
    </source>
</evidence>
<dbReference type="SUPFAM" id="SSF51735">
    <property type="entry name" value="NAD(P)-binding Rossmann-fold domains"/>
    <property type="match status" value="1"/>
</dbReference>
<comment type="similarity">
    <text evidence="2">Belongs to the short-chain dehydrogenases/reductases (SDR) family.</text>
</comment>
<dbReference type="Proteomes" id="UP000217199">
    <property type="component" value="Unassembled WGS sequence"/>
</dbReference>
<comment type="caution">
    <text evidence="3">The sequence shown here is derived from an EMBL/GenBank/DDBJ whole genome shotgun (WGS) entry which is preliminary data.</text>
</comment>
<dbReference type="Gene3D" id="3.40.50.720">
    <property type="entry name" value="NAD(P)-binding Rossmann-like Domain"/>
    <property type="match status" value="1"/>
</dbReference>
<dbReference type="InterPro" id="IPR036291">
    <property type="entry name" value="NAD(P)-bd_dom_sf"/>
</dbReference>
<dbReference type="PANTHER" id="PTHR43157">
    <property type="entry name" value="PHOSPHATIDYLINOSITOL-GLYCAN BIOSYNTHESIS CLASS F PROTEIN-RELATED"/>
    <property type="match status" value="1"/>
</dbReference>
<dbReference type="Pfam" id="PF00106">
    <property type="entry name" value="adh_short"/>
    <property type="match status" value="1"/>
</dbReference>
<dbReference type="PRINTS" id="PR00081">
    <property type="entry name" value="GDHRDH"/>
</dbReference>
<evidence type="ECO:0000256" key="2">
    <source>
        <dbReference type="RuleBase" id="RU000363"/>
    </source>
</evidence>
<evidence type="ECO:0000313" key="3">
    <source>
        <dbReference type="EMBL" id="PAV17300.1"/>
    </source>
</evidence>
<organism evidence="3 4">
    <name type="scientific">Pyrrhoderma noxium</name>
    <dbReference type="NCBI Taxonomy" id="2282107"/>
    <lineage>
        <taxon>Eukaryota</taxon>
        <taxon>Fungi</taxon>
        <taxon>Dikarya</taxon>
        <taxon>Basidiomycota</taxon>
        <taxon>Agaricomycotina</taxon>
        <taxon>Agaricomycetes</taxon>
        <taxon>Hymenochaetales</taxon>
        <taxon>Hymenochaetaceae</taxon>
        <taxon>Pyrrhoderma</taxon>
    </lineage>
</organism>
<gene>
    <name evidence="3" type="ORF">PNOK_0736400</name>
</gene>
<dbReference type="InterPro" id="IPR002347">
    <property type="entry name" value="SDR_fam"/>
</dbReference>